<feature type="domain" description="Pyridine nucleotide-disulphide oxidoreductase dimerisation" evidence="8">
    <location>
        <begin position="332"/>
        <end position="426"/>
    </location>
</feature>
<reference evidence="11" key="1">
    <citation type="journal article" date="2019" name="Int. J. Syst. Evol. Microbiol.">
        <title>The Global Catalogue of Microorganisms (GCM) 10K type strain sequencing project: providing services to taxonomists for standard genome sequencing and annotation.</title>
        <authorList>
            <consortium name="The Broad Institute Genomics Platform"/>
            <consortium name="The Broad Institute Genome Sequencing Center for Infectious Disease"/>
            <person name="Wu L."/>
            <person name="Ma J."/>
        </authorList>
    </citation>
    <scope>NUCLEOTIDE SEQUENCE [LARGE SCALE GENOMIC DNA]</scope>
    <source>
        <strain evidence="11">CCM 8897</strain>
    </source>
</reference>
<evidence type="ECO:0000259" key="9">
    <source>
        <dbReference type="Pfam" id="PF07992"/>
    </source>
</evidence>
<dbReference type="EMBL" id="JBHSSM010000019">
    <property type="protein sequence ID" value="MFC6315655.1"/>
    <property type="molecule type" value="Genomic_DNA"/>
</dbReference>
<protein>
    <submittedName>
        <fullName evidence="10">FAD-dependent oxidoreductase</fullName>
    </submittedName>
</protein>
<dbReference type="Pfam" id="PF07992">
    <property type="entry name" value="Pyr_redox_2"/>
    <property type="match status" value="1"/>
</dbReference>
<dbReference type="PRINTS" id="PR00368">
    <property type="entry name" value="FADPNR"/>
</dbReference>
<comment type="similarity">
    <text evidence="2">Belongs to the class-III pyridine nucleotide-disulfide oxidoreductase family.</text>
</comment>
<dbReference type="PRINTS" id="PR00411">
    <property type="entry name" value="PNDRDTASEI"/>
</dbReference>
<evidence type="ECO:0000256" key="6">
    <source>
        <dbReference type="ARBA" id="ARBA00023097"/>
    </source>
</evidence>
<keyword evidence="11" id="KW-1185">Reference proteome</keyword>
<keyword evidence="5" id="KW-0560">Oxidoreductase</keyword>
<proteinExistence type="inferred from homology"/>
<dbReference type="Gene3D" id="3.30.390.30">
    <property type="match status" value="1"/>
</dbReference>
<evidence type="ECO:0000313" key="10">
    <source>
        <dbReference type="EMBL" id="MFC6315655.1"/>
    </source>
</evidence>
<keyword evidence="7" id="KW-0676">Redox-active center</keyword>
<keyword evidence="6" id="KW-0558">Oxidation</keyword>
<dbReference type="Gene3D" id="3.50.50.60">
    <property type="entry name" value="FAD/NAD(P)-binding domain"/>
    <property type="match status" value="2"/>
</dbReference>
<evidence type="ECO:0000256" key="4">
    <source>
        <dbReference type="ARBA" id="ARBA00022827"/>
    </source>
</evidence>
<sequence>MKVIVIGCTHAGTFATQQILTEHPDWQVTVYERNDNLSFLSCGIALWVGGHVSDPKKMFYSSPEALAGLGATMKMQYDVLNVDTAAKTVRVKDLKTGEESTDTYDKLVVTTGSAPVIPPIEGIDNAKVQLCKNWTHATQIKAESEKIDSAIVIGAGYIGAELAEQLSLLGKKVTLIDALPRVLAKNFDAAITERVEQDYRDHGVHLAMGEKVVKFSGTDEITVTTDHGSYTADIAIMAAGFRPNTELMKGKVEMIGNGAIVTNEYMQSSDPDIYAAGDSSVVHYNPTGKDDYIPLATNAVRQGILVGKNIAAPTEKYLGTQASSAVELYGKTIASSGLTVDGAKARGVVVDHVVLEQNYRPEFMLTTTPILMELTWDPETRVVKGGAFFSSYDCAQSANVLSLAIQTKMTIDTLSMVDMFFQPNFDQPVNYVNALAGAAVAKAAEAVGAK</sequence>
<feature type="domain" description="FAD/NAD(P)-binding" evidence="9">
    <location>
        <begin position="1"/>
        <end position="303"/>
    </location>
</feature>
<dbReference type="InterPro" id="IPR023753">
    <property type="entry name" value="FAD/NAD-binding_dom"/>
</dbReference>
<evidence type="ECO:0000256" key="1">
    <source>
        <dbReference type="ARBA" id="ARBA00001974"/>
    </source>
</evidence>
<keyword evidence="3" id="KW-0285">Flavoprotein</keyword>
<evidence type="ECO:0000256" key="5">
    <source>
        <dbReference type="ARBA" id="ARBA00023002"/>
    </source>
</evidence>
<dbReference type="RefSeq" id="WP_125600695.1">
    <property type="nucleotide sequence ID" value="NZ_JBHSSM010000019.1"/>
</dbReference>
<dbReference type="PANTHER" id="PTHR43429:SF1">
    <property type="entry name" value="NAD(P)H SULFUR OXIDOREDUCTASE (COA-DEPENDENT)"/>
    <property type="match status" value="1"/>
</dbReference>
<evidence type="ECO:0000256" key="7">
    <source>
        <dbReference type="ARBA" id="ARBA00023284"/>
    </source>
</evidence>
<dbReference type="InterPro" id="IPR004099">
    <property type="entry name" value="Pyr_nucl-diS_OxRdtase_dimer"/>
</dbReference>
<evidence type="ECO:0000256" key="2">
    <source>
        <dbReference type="ARBA" id="ARBA00009130"/>
    </source>
</evidence>
<evidence type="ECO:0000259" key="8">
    <source>
        <dbReference type="Pfam" id="PF02852"/>
    </source>
</evidence>
<evidence type="ECO:0000313" key="11">
    <source>
        <dbReference type="Proteomes" id="UP001596310"/>
    </source>
</evidence>
<name>A0ABW1USQ0_9LACO</name>
<accession>A0ABW1USQ0</accession>
<dbReference type="Pfam" id="PF02852">
    <property type="entry name" value="Pyr_redox_dim"/>
    <property type="match status" value="1"/>
</dbReference>
<organism evidence="10 11">
    <name type="scientific">Lapidilactobacillus achengensis</name>
    <dbReference type="NCBI Taxonomy" id="2486000"/>
    <lineage>
        <taxon>Bacteria</taxon>
        <taxon>Bacillati</taxon>
        <taxon>Bacillota</taxon>
        <taxon>Bacilli</taxon>
        <taxon>Lactobacillales</taxon>
        <taxon>Lactobacillaceae</taxon>
        <taxon>Lapidilactobacillus</taxon>
    </lineage>
</organism>
<gene>
    <name evidence="10" type="ORF">ACFQHW_08785</name>
</gene>
<dbReference type="PANTHER" id="PTHR43429">
    <property type="entry name" value="PYRIDINE NUCLEOTIDE-DISULFIDE OXIDOREDUCTASE DOMAIN-CONTAINING"/>
    <property type="match status" value="1"/>
</dbReference>
<evidence type="ECO:0000256" key="3">
    <source>
        <dbReference type="ARBA" id="ARBA00022630"/>
    </source>
</evidence>
<dbReference type="Proteomes" id="UP001596310">
    <property type="component" value="Unassembled WGS sequence"/>
</dbReference>
<comment type="cofactor">
    <cofactor evidence="1">
        <name>FAD</name>
        <dbReference type="ChEBI" id="CHEBI:57692"/>
    </cofactor>
</comment>
<dbReference type="SUPFAM" id="SSF55424">
    <property type="entry name" value="FAD/NAD-linked reductases, dimerisation (C-terminal) domain"/>
    <property type="match status" value="1"/>
</dbReference>
<keyword evidence="4" id="KW-0274">FAD</keyword>
<dbReference type="SUPFAM" id="SSF51905">
    <property type="entry name" value="FAD/NAD(P)-binding domain"/>
    <property type="match status" value="1"/>
</dbReference>
<dbReference type="InterPro" id="IPR016156">
    <property type="entry name" value="FAD/NAD-linked_Rdtase_dimer_sf"/>
</dbReference>
<dbReference type="InterPro" id="IPR036188">
    <property type="entry name" value="FAD/NAD-bd_sf"/>
</dbReference>
<dbReference type="InterPro" id="IPR050260">
    <property type="entry name" value="FAD-bd_OxRdtase"/>
</dbReference>
<comment type="caution">
    <text evidence="10">The sequence shown here is derived from an EMBL/GenBank/DDBJ whole genome shotgun (WGS) entry which is preliminary data.</text>
</comment>